<evidence type="ECO:0000313" key="4">
    <source>
        <dbReference type="EMBL" id="BBD21431.1"/>
    </source>
</evidence>
<dbReference type="InterPro" id="IPR036853">
    <property type="entry name" value="Ribosomal_uL14_sf"/>
</dbReference>
<comment type="similarity">
    <text evidence="1">Belongs to the universal ribosomal protein uL14 family.</text>
</comment>
<reference evidence="4" key="1">
    <citation type="submission" date="2011-08" db="EMBL/GenBank/DDBJ databases">
        <title>Complete nucleotide sequence of the plastid genome from the apicomplexan parasite Babesia rodhaini.</title>
        <authorList>
            <person name="Hikosaka K."/>
            <person name="Arisue N."/>
            <person name="Tsuji N."/>
            <person name="Horii T."/>
            <person name="Kita K."/>
            <person name="Tanabe K."/>
        </authorList>
    </citation>
    <scope>NUCLEOTIDE SEQUENCE</scope>
    <source>
        <strain evidence="4">Australian</strain>
    </source>
</reference>
<evidence type="ECO:0000256" key="2">
    <source>
        <dbReference type="ARBA" id="ARBA00022980"/>
    </source>
</evidence>
<evidence type="ECO:0000256" key="3">
    <source>
        <dbReference type="ARBA" id="ARBA00023274"/>
    </source>
</evidence>
<dbReference type="GO" id="GO:1990904">
    <property type="term" value="C:ribonucleoprotein complex"/>
    <property type="evidence" value="ECO:0007669"/>
    <property type="project" value="UniProtKB-KW"/>
</dbReference>
<gene>
    <name evidence="4" type="primary">rpl14</name>
</gene>
<keyword evidence="2 4" id="KW-0689">Ribosomal protein</keyword>
<protein>
    <submittedName>
        <fullName evidence="4">Ribosomal protein L14</fullName>
    </submittedName>
</protein>
<accession>A0A455R0Z7</accession>
<dbReference type="AlphaFoldDB" id="A0A455R0Z7"/>
<proteinExistence type="inferred from homology"/>
<dbReference type="GO" id="GO:0006412">
    <property type="term" value="P:translation"/>
    <property type="evidence" value="ECO:0007669"/>
    <property type="project" value="InterPro"/>
</dbReference>
<dbReference type="Pfam" id="PF00238">
    <property type="entry name" value="Ribosomal_L14"/>
    <property type="match status" value="1"/>
</dbReference>
<dbReference type="Gene3D" id="2.40.150.20">
    <property type="entry name" value="Ribosomal protein L14"/>
    <property type="match status" value="1"/>
</dbReference>
<dbReference type="HAMAP" id="MF_01367">
    <property type="entry name" value="Ribosomal_uL14"/>
    <property type="match status" value="1"/>
</dbReference>
<organism evidence="4">
    <name type="scientific">Babesia rodhaini</name>
    <dbReference type="NCBI Taxonomy" id="5870"/>
    <lineage>
        <taxon>Eukaryota</taxon>
        <taxon>Sar</taxon>
        <taxon>Alveolata</taxon>
        <taxon>Apicomplexa</taxon>
        <taxon>Aconoidasida</taxon>
        <taxon>Piroplasmida</taxon>
        <taxon>Babesiidae</taxon>
        <taxon>Babesia</taxon>
    </lineage>
</organism>
<dbReference type="GO" id="GO:0005840">
    <property type="term" value="C:ribosome"/>
    <property type="evidence" value="ECO:0007669"/>
    <property type="project" value="UniProtKB-KW"/>
</dbReference>
<sequence>MIIIGSIFKTSDNSGVRKILSIGVLNKNCIRLDIGDYIIGSVKKGKITKRRNNFFGYNNRNFTLKSSILKFFIVKSKKFILVNTNNSINFCCNSVITLGKDINLIEGKKVTGIMSFIVKKIFYKSKVNLKNAKFII</sequence>
<keyword evidence="3" id="KW-0687">Ribonucleoprotein</keyword>
<dbReference type="SUPFAM" id="SSF50193">
    <property type="entry name" value="Ribosomal protein L14"/>
    <property type="match status" value="1"/>
</dbReference>
<dbReference type="GO" id="GO:0003735">
    <property type="term" value="F:structural constituent of ribosome"/>
    <property type="evidence" value="ECO:0007669"/>
    <property type="project" value="InterPro"/>
</dbReference>
<name>A0A455R0Z7_BABRO</name>
<dbReference type="SMART" id="SM01374">
    <property type="entry name" value="Ribosomal_L14"/>
    <property type="match status" value="1"/>
</dbReference>
<dbReference type="EMBL" id="AB665055">
    <property type="protein sequence ID" value="BBD21431.1"/>
    <property type="molecule type" value="Genomic_DNA"/>
</dbReference>
<evidence type="ECO:0000256" key="1">
    <source>
        <dbReference type="ARBA" id="ARBA00010745"/>
    </source>
</evidence>
<dbReference type="InterPro" id="IPR000218">
    <property type="entry name" value="Ribosomal_uL14"/>
</dbReference>